<dbReference type="Pfam" id="PF17405">
    <property type="entry name" value="Nrap_D4"/>
    <property type="match status" value="1"/>
</dbReference>
<evidence type="ECO:0000259" key="9">
    <source>
        <dbReference type="Pfam" id="PF17405"/>
    </source>
</evidence>
<evidence type="ECO:0000256" key="1">
    <source>
        <dbReference type="ARBA" id="ARBA00004604"/>
    </source>
</evidence>
<evidence type="ECO:0000256" key="2">
    <source>
        <dbReference type="ARBA" id="ARBA00006674"/>
    </source>
</evidence>
<sequence>MEYTSIMDSMDLKVTELLKEVELDYSPSFTDIVNGTVSAIKKSIKKIPKDLTVTGDEAPGFIRDIGADKVEFKFTKPKSIEIGGSYAMKCIAKPHINVDLFIQLPKECFFEKDYLNYRYHAKRCLYLCVIKKYLKSNSSIDKVEWSTFQNEARKPVLLVYPAAKLGEVPGFFVRIIPTATSLFDVSKLNLKRNSVRALNREGSEPVPTPMYNGSILEDMFIEENSELLRQTFAGWKELGEALVLLKVWARQRSSIYAHDCLNGFLIAIILSYLVTYEKLNKSMKPLQMFRVTLDFIASSKLWSQGLFLQKHGKAKISKEDRMLYKESFPVVICDTYTHTNFTFRIKESALAEIQDEAALTLKCFEKSGDGAFEDIFMTKIDFPAKYDLCVRLNLKGNTEFYASGLCLDDECWRLYELKVHNLLRQGLGDRAKSIRVIWRNVPSECSIENGVSSFDGEPLLVGVSISSSEKAFRVVDIGPDAENKVEAAKFRKFWGEKAELRRFKDGKIAESVVWESEQWMKHHILPRIIEHVLLRHLSISKTSMVQVVDQLDFALLLGVGDPMSFSASLLGAFELLAKRLRLIEDIPLKVSSVQPLDPAFRSTSVFPPEPHPLAIEKGVPKLRKPPSSCIQALEVMIQLEGSGNWPMDDLAIEKTKSSFLLKIGESLENSWGMTCNATEDDVDVFLSGYAFRLKILHERSLSLVKGEIGGVQAKRVSSADKKLLVRSLHSSMINGLQGLFPIYGPVTRLAKRWVASHMFSACLADEAVELLVAHLFVKPFPFTAPCSRVTGFLRLISAVVMGVAATDCLDGQFSFWLAHTPQTHRRFLHRFLRLLAEYDWRFSSLVVDINNDLTPSDKKEIYVSSEVHLFIEFFMFSLATFMTSRKDFEENRQNLCPAMFLATSYDRASEAWTKSSPNSLELNRLVAYARSSANLLNRLILQDQSDNYRWECLFRTPLTNYDAVILLHGDKLPYPQRLLFPSKLSQGKLVAQGNASKAFRPFILPENLMGSTEELKEKLMVNFDPLTCYVTDLEASSMNESNRFKMWYDSLGGDAIGLTWERSSSKKRGREEAGEEAEDPIHILKAAGEVGKGFVRSVHFLKSPRLTS</sequence>
<dbReference type="InterPro" id="IPR035367">
    <property type="entry name" value="Nrap_D2"/>
</dbReference>
<dbReference type="GO" id="GO:0003723">
    <property type="term" value="F:RNA binding"/>
    <property type="evidence" value="ECO:0007669"/>
    <property type="project" value="UniProtKB-KW"/>
</dbReference>
<comment type="subcellular location">
    <subcellularLocation>
        <location evidence="1 5">Nucleus</location>
        <location evidence="1 5">Nucleolus</location>
    </subcellularLocation>
</comment>
<evidence type="ECO:0000259" key="11">
    <source>
        <dbReference type="Pfam" id="PF17407"/>
    </source>
</evidence>
<evidence type="ECO:0000259" key="6">
    <source>
        <dbReference type="Pfam" id="PF03813"/>
    </source>
</evidence>
<evidence type="ECO:0000256" key="3">
    <source>
        <dbReference type="ARBA" id="ARBA00022884"/>
    </source>
</evidence>
<dbReference type="InterPro" id="IPR035371">
    <property type="entry name" value="Nrap_D6"/>
</dbReference>
<dbReference type="InterPro" id="IPR005554">
    <property type="entry name" value="NOL6/Upt22"/>
</dbReference>
<feature type="domain" description="Nrap protein" evidence="10">
    <location>
        <begin position="740"/>
        <end position="797"/>
    </location>
</feature>
<feature type="domain" description="Nrap protein" evidence="6">
    <location>
        <begin position="98"/>
        <end position="232"/>
    </location>
</feature>
<reference evidence="12" key="2">
    <citation type="journal article" date="2023" name="Plants (Basel)">
        <title>Annotation of the Turnera subulata (Passifloraceae) Draft Genome Reveals the S-Locus Evolved after the Divergence of Turneroideae from Passifloroideae in a Stepwise Manner.</title>
        <authorList>
            <person name="Henning P.M."/>
            <person name="Roalson E.H."/>
            <person name="Mir W."/>
            <person name="McCubbin A.G."/>
            <person name="Shore J.S."/>
        </authorList>
    </citation>
    <scope>NUCLEOTIDE SEQUENCE</scope>
    <source>
        <strain evidence="12">F60SS</strain>
    </source>
</reference>
<evidence type="ECO:0008006" key="14">
    <source>
        <dbReference type="Google" id="ProtNLM"/>
    </source>
</evidence>
<organism evidence="12 13">
    <name type="scientific">Turnera subulata</name>
    <dbReference type="NCBI Taxonomy" id="218843"/>
    <lineage>
        <taxon>Eukaryota</taxon>
        <taxon>Viridiplantae</taxon>
        <taxon>Streptophyta</taxon>
        <taxon>Embryophyta</taxon>
        <taxon>Tracheophyta</taxon>
        <taxon>Spermatophyta</taxon>
        <taxon>Magnoliopsida</taxon>
        <taxon>eudicotyledons</taxon>
        <taxon>Gunneridae</taxon>
        <taxon>Pentapetalae</taxon>
        <taxon>rosids</taxon>
        <taxon>fabids</taxon>
        <taxon>Malpighiales</taxon>
        <taxon>Passifloraceae</taxon>
        <taxon>Turnera</taxon>
    </lineage>
</organism>
<keyword evidence="3 5" id="KW-0694">RNA-binding</keyword>
<evidence type="ECO:0000259" key="8">
    <source>
        <dbReference type="Pfam" id="PF17404"/>
    </source>
</evidence>
<feature type="domain" description="Nrap protein" evidence="7">
    <location>
        <begin position="239"/>
        <end position="379"/>
    </location>
</feature>
<accession>A0A9Q0GKI3</accession>
<dbReference type="AlphaFoldDB" id="A0A9Q0GKI3"/>
<feature type="domain" description="Nrap protein" evidence="10">
    <location>
        <begin position="819"/>
        <end position="945"/>
    </location>
</feature>
<dbReference type="PANTHER" id="PTHR17972:SF0">
    <property type="entry name" value="NUCLEOLAR PROTEIN 6"/>
    <property type="match status" value="1"/>
</dbReference>
<feature type="domain" description="Nrap protein" evidence="8">
    <location>
        <begin position="384"/>
        <end position="538"/>
    </location>
</feature>
<protein>
    <recommendedName>
        <fullName evidence="14">Nucleolar protein 6</fullName>
    </recommendedName>
</protein>
<dbReference type="Pfam" id="PF17403">
    <property type="entry name" value="Nrap_D2"/>
    <property type="match status" value="1"/>
</dbReference>
<dbReference type="Pfam" id="PF17407">
    <property type="entry name" value="Nrap_D6"/>
    <property type="match status" value="1"/>
</dbReference>
<dbReference type="GO" id="GO:0006409">
    <property type="term" value="P:tRNA export from nucleus"/>
    <property type="evidence" value="ECO:0007669"/>
    <property type="project" value="TreeGrafter"/>
</dbReference>
<dbReference type="Pfam" id="PF17406">
    <property type="entry name" value="Nrap_D5"/>
    <property type="match status" value="2"/>
</dbReference>
<feature type="domain" description="Nrap protein" evidence="11">
    <location>
        <begin position="958"/>
        <end position="1069"/>
    </location>
</feature>
<evidence type="ECO:0000313" key="13">
    <source>
        <dbReference type="Proteomes" id="UP001141552"/>
    </source>
</evidence>
<feature type="domain" description="Nrap protein" evidence="9">
    <location>
        <begin position="566"/>
        <end position="737"/>
    </location>
</feature>
<keyword evidence="4 5" id="KW-0539">Nucleus</keyword>
<dbReference type="InterPro" id="IPR035369">
    <property type="entry name" value="Nrap_D4"/>
</dbReference>
<dbReference type="PANTHER" id="PTHR17972">
    <property type="entry name" value="NUCLEOLAR RNA-ASSOCIATED PROTEIN"/>
    <property type="match status" value="1"/>
</dbReference>
<evidence type="ECO:0000313" key="12">
    <source>
        <dbReference type="EMBL" id="KAJ4851471.1"/>
    </source>
</evidence>
<dbReference type="Pfam" id="PF03813">
    <property type="entry name" value="Nrap"/>
    <property type="match status" value="1"/>
</dbReference>
<dbReference type="InterPro" id="IPR035082">
    <property type="entry name" value="Nrap_D1"/>
</dbReference>
<dbReference type="GO" id="GO:0032040">
    <property type="term" value="C:small-subunit processome"/>
    <property type="evidence" value="ECO:0007669"/>
    <property type="project" value="TreeGrafter"/>
</dbReference>
<keyword evidence="13" id="KW-1185">Reference proteome</keyword>
<evidence type="ECO:0000259" key="7">
    <source>
        <dbReference type="Pfam" id="PF17403"/>
    </source>
</evidence>
<dbReference type="GO" id="GO:0006364">
    <property type="term" value="P:rRNA processing"/>
    <property type="evidence" value="ECO:0007669"/>
    <property type="project" value="TreeGrafter"/>
</dbReference>
<dbReference type="Proteomes" id="UP001141552">
    <property type="component" value="Unassembled WGS sequence"/>
</dbReference>
<name>A0A9Q0GKI3_9ROSI</name>
<dbReference type="OrthoDB" id="10251401at2759"/>
<comment type="caution">
    <text evidence="12">The sequence shown here is derived from an EMBL/GenBank/DDBJ whole genome shotgun (WGS) entry which is preliminary data.</text>
</comment>
<evidence type="ECO:0000256" key="5">
    <source>
        <dbReference type="RuleBase" id="RU364032"/>
    </source>
</evidence>
<dbReference type="Pfam" id="PF17404">
    <property type="entry name" value="Nrap_D3"/>
    <property type="match status" value="1"/>
</dbReference>
<evidence type="ECO:0000256" key="4">
    <source>
        <dbReference type="ARBA" id="ARBA00023242"/>
    </source>
</evidence>
<dbReference type="GO" id="GO:0034456">
    <property type="term" value="C:UTP-C complex"/>
    <property type="evidence" value="ECO:0007669"/>
    <property type="project" value="TreeGrafter"/>
</dbReference>
<dbReference type="Gene3D" id="1.10.1410.10">
    <property type="match status" value="1"/>
</dbReference>
<dbReference type="EMBL" id="JAKUCV010000050">
    <property type="protein sequence ID" value="KAJ4851471.1"/>
    <property type="molecule type" value="Genomic_DNA"/>
</dbReference>
<gene>
    <name evidence="12" type="ORF">Tsubulata_014141</name>
</gene>
<dbReference type="InterPro" id="IPR035368">
    <property type="entry name" value="Nrap_D3"/>
</dbReference>
<reference evidence="12" key="1">
    <citation type="submission" date="2022-02" db="EMBL/GenBank/DDBJ databases">
        <authorList>
            <person name="Henning P.M."/>
            <person name="McCubbin A.G."/>
            <person name="Shore J.S."/>
        </authorList>
    </citation>
    <scope>NUCLEOTIDE SEQUENCE</scope>
    <source>
        <strain evidence="12">F60SS</strain>
        <tissue evidence="12">Leaves</tissue>
    </source>
</reference>
<dbReference type="GO" id="GO:0032545">
    <property type="term" value="C:CURI complex"/>
    <property type="evidence" value="ECO:0007669"/>
    <property type="project" value="TreeGrafter"/>
</dbReference>
<proteinExistence type="inferred from homology"/>
<evidence type="ECO:0000259" key="10">
    <source>
        <dbReference type="Pfam" id="PF17406"/>
    </source>
</evidence>
<comment type="similarity">
    <text evidence="2 5">Belongs to the NRAP family.</text>
</comment>
<dbReference type="InterPro" id="IPR035370">
    <property type="entry name" value="Nrap_D5"/>
</dbReference>